<dbReference type="InterPro" id="IPR050953">
    <property type="entry name" value="N4_N6_ade-DNA_methylase"/>
</dbReference>
<evidence type="ECO:0000313" key="10">
    <source>
        <dbReference type="Proteomes" id="UP000018420"/>
    </source>
</evidence>
<keyword evidence="4" id="KW-0808">Transferase</keyword>
<protein>
    <recommendedName>
        <fullName evidence="2">site-specific DNA-methyltransferase (adenine-specific)</fullName>
        <ecNumber evidence="2">2.1.1.72</ecNumber>
    </recommendedName>
</protein>
<dbReference type="InterPro" id="IPR029063">
    <property type="entry name" value="SAM-dependent_MTases_sf"/>
</dbReference>
<sequence length="915" mass="105573">MKPKLNYNERSWAIDVIGYIKTYTNKKNKLIQDAGGEQTVNTEGGSLFPDVLLFGDKQSAKILQGWELKMPDTPINDSDFIENAEKKAKILGLDSFLLWNVSYAHLYIFDETTKEFSLRKEWDDLHNIMKRRDVKHNKNEWQKLVEKIIDDLNDLFENKSISGKRFIEAYRSGGITSFILDNSTNLSELLESKAKREPKFRAQITLWGMKHKSEYGEKQNDSDVLSKIILSNWIGKFLFAHILNGFDSRAKLVYDINDKTSPEQALKIFENISLNCNFWTIFSDVLGLGLVPKSSWNHILQFNNLLKDLKIASIEQKQLSDILETTVHVSIRKLRGQYPTPLPLARLLVSLSINNTETDRILDPCSGSGTIIRAALEEKLNNNIDENTISKTIYASDQDHQANQITTFAMTKPELINLPIRIFNQDVFSLDSNLYVKFRDPKDGKEFSEKLDNFDVIVSNLPFISQSGRDQYKSAIKNVNNILSYHHLNLSKKSDISAYIPFTLYDLINQNGTLGIIISNSWLGTDWGDEFYNALTKFYHLKSVITSGAGRWFQNSEVVTNILILEKVELQDNLETDFIVLKRPLSDIDDLESLNILSSQIRLGTLHDSESLTIHSTTLNKIKKFKKYGLRGTMQFLECDWILNLPLKSLTTFVEIYRGERRGWNQMFYPSQSHSIEKKFLKPLLKNSKDITGYIANADKKAFCCSEELDVLESNYPGTYSWIKKFESAKNNSNQPLVQSLARANMHWYEMRDDKLANFVFSINSHKRLFISKFKEPSFADQRLVCLVVKEQYYEDIDLIHAILNSSITYLFIEGMFFGKGLGALDLNQTRFKNYMHILNIEILSQEQKTEIKSLFSIIQNRDVEDIFDELEMTDRIDFDQCIIRSFGLNVSLDKIYKDLITLVNLRLTALDKFD</sequence>
<keyword evidence="6" id="KW-0680">Restriction system</keyword>
<dbReference type="AlphaFoldDB" id="S7WSE3"/>
<evidence type="ECO:0000313" key="9">
    <source>
        <dbReference type="EMBL" id="EPR86081.1"/>
    </source>
</evidence>
<dbReference type="InterPro" id="IPR003356">
    <property type="entry name" value="DNA_methylase_A-5"/>
</dbReference>
<comment type="caution">
    <text evidence="9">The sequence shown here is derived from an EMBL/GenBank/DDBJ whole genome shotgun (WGS) entry which is preliminary data.</text>
</comment>
<dbReference type="PRINTS" id="PR00507">
    <property type="entry name" value="N12N6MTFRASE"/>
</dbReference>
<accession>S7WSE3</accession>
<dbReference type="Gene3D" id="3.40.50.150">
    <property type="entry name" value="Vaccinia Virus protein VP39"/>
    <property type="match status" value="1"/>
</dbReference>
<dbReference type="SUPFAM" id="SSF53335">
    <property type="entry name" value="S-adenosyl-L-methionine-dependent methyltransferases"/>
    <property type="match status" value="1"/>
</dbReference>
<evidence type="ECO:0000256" key="2">
    <source>
        <dbReference type="ARBA" id="ARBA00011900"/>
    </source>
</evidence>
<dbReference type="RefSeq" id="WP_004918464.1">
    <property type="nucleotide sequence ID" value="NZ_ASYZ01000077.1"/>
</dbReference>
<proteinExistence type="inferred from homology"/>
<feature type="domain" description="DNA methylase adenine-specific" evidence="8">
    <location>
        <begin position="332"/>
        <end position="579"/>
    </location>
</feature>
<evidence type="ECO:0000256" key="4">
    <source>
        <dbReference type="ARBA" id="ARBA00022679"/>
    </source>
</evidence>
<keyword evidence="3" id="KW-0489">Methyltransferase</keyword>
<dbReference type="EMBL" id="ASYZ01000077">
    <property type="protein sequence ID" value="EPR86081.1"/>
    <property type="molecule type" value="Genomic_DNA"/>
</dbReference>
<dbReference type="GO" id="GO:0009307">
    <property type="term" value="P:DNA restriction-modification system"/>
    <property type="evidence" value="ECO:0007669"/>
    <property type="project" value="UniProtKB-KW"/>
</dbReference>
<dbReference type="PATRIC" id="fig|1330047.3.peg.1508"/>
<dbReference type="PANTHER" id="PTHR33841">
    <property type="entry name" value="DNA METHYLTRANSFERASE YEEA-RELATED"/>
    <property type="match status" value="1"/>
</dbReference>
<evidence type="ECO:0000256" key="7">
    <source>
        <dbReference type="ARBA" id="ARBA00047942"/>
    </source>
</evidence>
<evidence type="ECO:0000256" key="6">
    <source>
        <dbReference type="ARBA" id="ARBA00022747"/>
    </source>
</evidence>
<keyword evidence="5" id="KW-0949">S-adenosyl-L-methionine</keyword>
<name>S7WSE3_ACIJU</name>
<dbReference type="Pfam" id="PF02384">
    <property type="entry name" value="N6_Mtase"/>
    <property type="match status" value="1"/>
</dbReference>
<comment type="similarity">
    <text evidence="1">Belongs to the N(4)/N(6)-methyltransferase family.</text>
</comment>
<evidence type="ECO:0000259" key="8">
    <source>
        <dbReference type="Pfam" id="PF02384"/>
    </source>
</evidence>
<comment type="catalytic activity">
    <reaction evidence="7">
        <text>a 2'-deoxyadenosine in DNA + S-adenosyl-L-methionine = an N(6)-methyl-2'-deoxyadenosine in DNA + S-adenosyl-L-homocysteine + H(+)</text>
        <dbReference type="Rhea" id="RHEA:15197"/>
        <dbReference type="Rhea" id="RHEA-COMP:12418"/>
        <dbReference type="Rhea" id="RHEA-COMP:12419"/>
        <dbReference type="ChEBI" id="CHEBI:15378"/>
        <dbReference type="ChEBI" id="CHEBI:57856"/>
        <dbReference type="ChEBI" id="CHEBI:59789"/>
        <dbReference type="ChEBI" id="CHEBI:90615"/>
        <dbReference type="ChEBI" id="CHEBI:90616"/>
        <dbReference type="EC" id="2.1.1.72"/>
    </reaction>
</comment>
<dbReference type="GO" id="GO:0008170">
    <property type="term" value="F:N-methyltransferase activity"/>
    <property type="evidence" value="ECO:0007669"/>
    <property type="project" value="InterPro"/>
</dbReference>
<dbReference type="GO" id="GO:0032259">
    <property type="term" value="P:methylation"/>
    <property type="evidence" value="ECO:0007669"/>
    <property type="project" value="UniProtKB-KW"/>
</dbReference>
<dbReference type="Proteomes" id="UP000018420">
    <property type="component" value="Unassembled WGS sequence"/>
</dbReference>
<evidence type="ECO:0000256" key="3">
    <source>
        <dbReference type="ARBA" id="ARBA00022603"/>
    </source>
</evidence>
<dbReference type="EC" id="2.1.1.72" evidence="2"/>
<organism evidence="9 10">
    <name type="scientific">Acinetobacter junii CIP 107470 = MTCC 11364</name>
    <dbReference type="NCBI Taxonomy" id="1217666"/>
    <lineage>
        <taxon>Bacteria</taxon>
        <taxon>Pseudomonadati</taxon>
        <taxon>Pseudomonadota</taxon>
        <taxon>Gammaproteobacteria</taxon>
        <taxon>Moraxellales</taxon>
        <taxon>Moraxellaceae</taxon>
        <taxon>Acinetobacter</taxon>
    </lineage>
</organism>
<dbReference type="GO" id="GO:0003677">
    <property type="term" value="F:DNA binding"/>
    <property type="evidence" value="ECO:0007669"/>
    <property type="project" value="InterPro"/>
</dbReference>
<gene>
    <name evidence="9" type="ORF">L292_2912</name>
</gene>
<dbReference type="PANTHER" id="PTHR33841:SF5">
    <property type="entry name" value="DNA METHYLASE (MODIFICATION METHYLASE) (METHYLTRANSFERASE)-RELATED"/>
    <property type="match status" value="1"/>
</dbReference>
<dbReference type="GO" id="GO:0009007">
    <property type="term" value="F:site-specific DNA-methyltransferase (adenine-specific) activity"/>
    <property type="evidence" value="ECO:0007669"/>
    <property type="project" value="UniProtKB-EC"/>
</dbReference>
<reference evidence="9 10" key="1">
    <citation type="submission" date="2013-05" db="EMBL/GenBank/DDBJ databases">
        <title>Genome assembly of Acinetobacter junii MTCC 11364.</title>
        <authorList>
            <person name="Khatri I."/>
            <person name="Singh N.K."/>
            <person name="Subramanian S."/>
            <person name="Mayilraj S."/>
        </authorList>
    </citation>
    <scope>NUCLEOTIDE SEQUENCE [LARGE SCALE GENOMIC DNA]</scope>
    <source>
        <strain evidence="9 10">MTCC 11364</strain>
    </source>
</reference>
<evidence type="ECO:0000256" key="5">
    <source>
        <dbReference type="ARBA" id="ARBA00022691"/>
    </source>
</evidence>
<evidence type="ECO:0000256" key="1">
    <source>
        <dbReference type="ARBA" id="ARBA00006594"/>
    </source>
</evidence>